<dbReference type="EMBL" id="JAPDGR010000972">
    <property type="protein sequence ID" value="KAJ2986266.1"/>
    <property type="molecule type" value="Genomic_DNA"/>
</dbReference>
<reference evidence="1" key="1">
    <citation type="submission" date="2022-10" db="EMBL/GenBank/DDBJ databases">
        <title>Genome Sequence of Xylaria curta.</title>
        <authorList>
            <person name="Buettner E."/>
        </authorList>
    </citation>
    <scope>NUCLEOTIDE SEQUENCE</scope>
    <source>
        <strain evidence="1">Babe10</strain>
    </source>
</reference>
<accession>A0ACC1P5R5</accession>
<protein>
    <submittedName>
        <fullName evidence="1">Uncharacterized protein</fullName>
    </submittedName>
</protein>
<organism evidence="1 2">
    <name type="scientific">Xylaria curta</name>
    <dbReference type="NCBI Taxonomy" id="42375"/>
    <lineage>
        <taxon>Eukaryota</taxon>
        <taxon>Fungi</taxon>
        <taxon>Dikarya</taxon>
        <taxon>Ascomycota</taxon>
        <taxon>Pezizomycotina</taxon>
        <taxon>Sordariomycetes</taxon>
        <taxon>Xylariomycetidae</taxon>
        <taxon>Xylariales</taxon>
        <taxon>Xylariaceae</taxon>
        <taxon>Xylaria</taxon>
    </lineage>
</organism>
<gene>
    <name evidence="1" type="ORF">NUW58_g5111</name>
</gene>
<sequence>MAGALHARREEAREEQSDEGILPPVNEPAALESGAEKIAITPSLNGNAENDKAEEENGNGDVDMSGDQDAIPFYKDLKPSCLESTSGQKNKKKRKKKKKSKSKEAELE</sequence>
<name>A0ACC1P5R5_9PEZI</name>
<dbReference type="Proteomes" id="UP001143856">
    <property type="component" value="Unassembled WGS sequence"/>
</dbReference>
<evidence type="ECO:0000313" key="1">
    <source>
        <dbReference type="EMBL" id="KAJ2986266.1"/>
    </source>
</evidence>
<evidence type="ECO:0000313" key="2">
    <source>
        <dbReference type="Proteomes" id="UP001143856"/>
    </source>
</evidence>
<keyword evidence="2" id="KW-1185">Reference proteome</keyword>
<proteinExistence type="predicted"/>
<comment type="caution">
    <text evidence="1">The sequence shown here is derived from an EMBL/GenBank/DDBJ whole genome shotgun (WGS) entry which is preliminary data.</text>
</comment>